<keyword evidence="1" id="KW-1133">Transmembrane helix</keyword>
<reference evidence="2" key="2">
    <citation type="submission" date="2020-05" db="UniProtKB">
        <authorList>
            <consortium name="EnsemblMetazoa"/>
        </authorList>
    </citation>
    <scope>IDENTIFICATION</scope>
    <source>
        <strain evidence="2">WRAIR2</strain>
    </source>
</reference>
<reference evidence="3" key="1">
    <citation type="submission" date="2013-03" db="EMBL/GenBank/DDBJ databases">
        <title>The Genome Sequence of Anopheles dirus WRAIR2.</title>
        <authorList>
            <consortium name="The Broad Institute Genomics Platform"/>
            <person name="Neafsey D.E."/>
            <person name="Walton C."/>
            <person name="Walker B."/>
            <person name="Young S.K."/>
            <person name="Zeng Q."/>
            <person name="Gargeya S."/>
            <person name="Fitzgerald M."/>
            <person name="Haas B."/>
            <person name="Abouelleil A."/>
            <person name="Allen A.W."/>
            <person name="Alvarado L."/>
            <person name="Arachchi H.M."/>
            <person name="Berlin A.M."/>
            <person name="Chapman S.B."/>
            <person name="Gainer-Dewar J."/>
            <person name="Goldberg J."/>
            <person name="Griggs A."/>
            <person name="Gujja S."/>
            <person name="Hansen M."/>
            <person name="Howarth C."/>
            <person name="Imamovic A."/>
            <person name="Ireland A."/>
            <person name="Larimer J."/>
            <person name="McCowan C."/>
            <person name="Murphy C."/>
            <person name="Pearson M."/>
            <person name="Poon T.W."/>
            <person name="Priest M."/>
            <person name="Roberts A."/>
            <person name="Saif S."/>
            <person name="Shea T."/>
            <person name="Sisk P."/>
            <person name="Sykes S."/>
            <person name="Wortman J."/>
            <person name="Nusbaum C."/>
            <person name="Birren B."/>
        </authorList>
    </citation>
    <scope>NUCLEOTIDE SEQUENCE [LARGE SCALE GENOMIC DNA]</scope>
    <source>
        <strain evidence="3">WRAIR2</strain>
    </source>
</reference>
<feature type="transmembrane region" description="Helical" evidence="1">
    <location>
        <begin position="133"/>
        <end position="155"/>
    </location>
</feature>
<keyword evidence="1" id="KW-0472">Membrane</keyword>
<dbReference type="AlphaFoldDB" id="A0A182N1F2"/>
<dbReference type="EnsemblMetazoa" id="ADIR001460-RA">
    <property type="protein sequence ID" value="ADIR001460-PA"/>
    <property type="gene ID" value="ADIR001460"/>
</dbReference>
<dbReference type="Proteomes" id="UP000075884">
    <property type="component" value="Unassembled WGS sequence"/>
</dbReference>
<feature type="transmembrane region" description="Helical" evidence="1">
    <location>
        <begin position="94"/>
        <end position="112"/>
    </location>
</feature>
<dbReference type="VEuPathDB" id="VectorBase:ADIR001460"/>
<feature type="transmembrane region" description="Helical" evidence="1">
    <location>
        <begin position="167"/>
        <end position="186"/>
    </location>
</feature>
<protein>
    <recommendedName>
        <fullName evidence="4">MARVEL domain-containing protein</fullName>
    </recommendedName>
</protein>
<sequence>MTGIFAQLSAGEPDALKTTPEKQPPINAQDVHVVDVPVLDGGAPAPQGRFRAACTRLANMPRSARRDRTRLLQLLLTAGALGCIRPQYSDGFQWIALYVLVHSFVASFVLFWDRRSCGTIVRSLLPLVDWRRLEVRYTATVTLLLYVLSYGLLAAHKGYGADETCNWISSVLTLLTALAYGAETWLQLRDTYDGRTLDGH</sequence>
<evidence type="ECO:0000313" key="3">
    <source>
        <dbReference type="Proteomes" id="UP000075884"/>
    </source>
</evidence>
<accession>A0A182N1F2</accession>
<evidence type="ECO:0008006" key="4">
    <source>
        <dbReference type="Google" id="ProtNLM"/>
    </source>
</evidence>
<evidence type="ECO:0000313" key="2">
    <source>
        <dbReference type="EnsemblMetazoa" id="ADIR001460-PA"/>
    </source>
</evidence>
<proteinExistence type="predicted"/>
<keyword evidence="1" id="KW-0812">Transmembrane</keyword>
<organism evidence="2 3">
    <name type="scientific">Anopheles dirus</name>
    <dbReference type="NCBI Taxonomy" id="7168"/>
    <lineage>
        <taxon>Eukaryota</taxon>
        <taxon>Metazoa</taxon>
        <taxon>Ecdysozoa</taxon>
        <taxon>Arthropoda</taxon>
        <taxon>Hexapoda</taxon>
        <taxon>Insecta</taxon>
        <taxon>Pterygota</taxon>
        <taxon>Neoptera</taxon>
        <taxon>Endopterygota</taxon>
        <taxon>Diptera</taxon>
        <taxon>Nematocera</taxon>
        <taxon>Culicoidea</taxon>
        <taxon>Culicidae</taxon>
        <taxon>Anophelinae</taxon>
        <taxon>Anopheles</taxon>
    </lineage>
</organism>
<name>A0A182N1F2_9DIPT</name>
<evidence type="ECO:0000256" key="1">
    <source>
        <dbReference type="SAM" id="Phobius"/>
    </source>
</evidence>
<keyword evidence="3" id="KW-1185">Reference proteome</keyword>
<feature type="transmembrane region" description="Helical" evidence="1">
    <location>
        <begin position="71"/>
        <end position="88"/>
    </location>
</feature>